<dbReference type="Proteomes" id="UP000179145">
    <property type="component" value="Chromosome"/>
</dbReference>
<sequence length="59" mass="6657">MTGKGRNRAKKVTDTGRKLSFINKSLFQIGKDPRPKIDRLIMHYSSVPDQAILDTAPFP</sequence>
<evidence type="ECO:0000313" key="1">
    <source>
        <dbReference type="EMBL" id="AOX16000.1"/>
    </source>
</evidence>
<protein>
    <submittedName>
        <fullName evidence="1">Uncharacterized protein</fullName>
    </submittedName>
</protein>
<dbReference type="AlphaFoldDB" id="A0A1D8UQU3"/>
<dbReference type="KEGG" id="kba:A0U89_01340"/>
<proteinExistence type="predicted"/>
<dbReference type="STRING" id="153496.A0U89_01340"/>
<dbReference type="EMBL" id="CP014674">
    <property type="protein sequence ID" value="AOX16000.1"/>
    <property type="molecule type" value="Genomic_DNA"/>
</dbReference>
<keyword evidence="2" id="KW-1185">Reference proteome</keyword>
<organism evidence="1 2">
    <name type="scientific">Kozakia baliensis</name>
    <dbReference type="NCBI Taxonomy" id="153496"/>
    <lineage>
        <taxon>Bacteria</taxon>
        <taxon>Pseudomonadati</taxon>
        <taxon>Pseudomonadota</taxon>
        <taxon>Alphaproteobacteria</taxon>
        <taxon>Acetobacterales</taxon>
        <taxon>Acetobacteraceae</taxon>
        <taxon>Kozakia</taxon>
    </lineage>
</organism>
<evidence type="ECO:0000313" key="2">
    <source>
        <dbReference type="Proteomes" id="UP000179145"/>
    </source>
</evidence>
<name>A0A1D8UQU3_9PROT</name>
<accession>A0A1D8UQU3</accession>
<gene>
    <name evidence="1" type="ORF">A0U89_01340</name>
</gene>
<reference evidence="1 2" key="1">
    <citation type="journal article" date="2016" name="Microb. Cell Fact.">
        <title>Dissection of exopolysaccharide biosynthesis in Kozakia baliensis.</title>
        <authorList>
            <person name="Brandt J.U."/>
            <person name="Jakob F."/>
            <person name="Behr J."/>
            <person name="Geissler A.J."/>
            <person name="Vogel R.F."/>
        </authorList>
    </citation>
    <scope>NUCLEOTIDE SEQUENCE [LARGE SCALE GENOMIC DNA]</scope>
    <source>
        <strain evidence="1 2">DSM 14400</strain>
    </source>
</reference>